<gene>
    <name evidence="2" type="ORF">KK078_16715</name>
</gene>
<evidence type="ECO:0000313" key="2">
    <source>
        <dbReference type="EMBL" id="MBT1688215.1"/>
    </source>
</evidence>
<dbReference type="PANTHER" id="PTHR34387:SF1">
    <property type="entry name" value="PERIPLASMIC IMMUNOGENIC PROTEIN"/>
    <property type="match status" value="1"/>
</dbReference>
<dbReference type="AlphaFoldDB" id="A0AAP2DCI3"/>
<keyword evidence="1" id="KW-0732">Signal</keyword>
<dbReference type="Pfam" id="PF04402">
    <property type="entry name" value="SIMPL"/>
    <property type="match status" value="1"/>
</dbReference>
<dbReference type="EMBL" id="JAHESC010000024">
    <property type="protein sequence ID" value="MBT1688215.1"/>
    <property type="molecule type" value="Genomic_DNA"/>
</dbReference>
<dbReference type="InterPro" id="IPR052022">
    <property type="entry name" value="26kDa_periplasmic_antigen"/>
</dbReference>
<dbReference type="Proteomes" id="UP001319180">
    <property type="component" value="Unassembled WGS sequence"/>
</dbReference>
<keyword evidence="3" id="KW-1185">Reference proteome</keyword>
<sequence length="230" mass="25554">MKSRILFAALVLFSSVAFAQQEVFKGEHFIEVSGNAQQEIEPNEIYVRISLLEFEENRAKVALEKLDKDFLDALKNAGIDKKRLELATVGADLGKLGRKDKDSFREKVYQLKLTSGTELTTLVEKLGAVKVNDIAVTKVSHSELEKMRLDLKVKALQAARDKADALAKSIGASIGAPLMIREFENNPFPMAEVANLRMRVQAYDGGDAQEPTAFRKITIQAQVTAQFLLK</sequence>
<name>A0AAP2DCI3_9BACT</name>
<feature type="signal peptide" evidence="1">
    <location>
        <begin position="1"/>
        <end position="19"/>
    </location>
</feature>
<evidence type="ECO:0000256" key="1">
    <source>
        <dbReference type="SAM" id="SignalP"/>
    </source>
</evidence>
<dbReference type="InterPro" id="IPR007497">
    <property type="entry name" value="SIMPL/DUF541"/>
</dbReference>
<dbReference type="Gene3D" id="3.30.110.170">
    <property type="entry name" value="Protein of unknown function (DUF541), domain 1"/>
    <property type="match status" value="1"/>
</dbReference>
<comment type="caution">
    <text evidence="2">The sequence shown here is derived from an EMBL/GenBank/DDBJ whole genome shotgun (WGS) entry which is preliminary data.</text>
</comment>
<organism evidence="2 3">
    <name type="scientific">Dawidia soli</name>
    <dbReference type="NCBI Taxonomy" id="2782352"/>
    <lineage>
        <taxon>Bacteria</taxon>
        <taxon>Pseudomonadati</taxon>
        <taxon>Bacteroidota</taxon>
        <taxon>Cytophagia</taxon>
        <taxon>Cytophagales</taxon>
        <taxon>Chryseotaleaceae</taxon>
        <taxon>Dawidia</taxon>
    </lineage>
</organism>
<proteinExistence type="predicted"/>
<accession>A0AAP2DCI3</accession>
<dbReference type="Gene3D" id="3.30.70.2970">
    <property type="entry name" value="Protein of unknown function (DUF541), domain 2"/>
    <property type="match status" value="1"/>
</dbReference>
<reference evidence="2 3" key="1">
    <citation type="submission" date="2021-05" db="EMBL/GenBank/DDBJ databases">
        <title>A Polyphasic approach of four new species of the genus Ohtaekwangia: Ohtaekwangia histidinii sp. nov., Ohtaekwangia cretensis sp. nov., Ohtaekwangia indiensis sp. nov., Ohtaekwangia reichenbachii sp. nov. from diverse environment.</title>
        <authorList>
            <person name="Octaviana S."/>
        </authorList>
    </citation>
    <scope>NUCLEOTIDE SEQUENCE [LARGE SCALE GENOMIC DNA]</scope>
    <source>
        <strain evidence="2 3">PWU37</strain>
    </source>
</reference>
<protein>
    <submittedName>
        <fullName evidence="2">SIMPL domain-containing protein</fullName>
    </submittedName>
</protein>
<dbReference type="PANTHER" id="PTHR34387">
    <property type="entry name" value="SLR1258 PROTEIN"/>
    <property type="match status" value="1"/>
</dbReference>
<evidence type="ECO:0000313" key="3">
    <source>
        <dbReference type="Proteomes" id="UP001319180"/>
    </source>
</evidence>
<feature type="chain" id="PRO_5042882652" evidence="1">
    <location>
        <begin position="20"/>
        <end position="230"/>
    </location>
</feature>
<dbReference type="GO" id="GO:0006974">
    <property type="term" value="P:DNA damage response"/>
    <property type="evidence" value="ECO:0007669"/>
    <property type="project" value="TreeGrafter"/>
</dbReference>
<dbReference type="RefSeq" id="WP_254091442.1">
    <property type="nucleotide sequence ID" value="NZ_JAHESC010000024.1"/>
</dbReference>